<feature type="domain" description="Transposase TnpC homeodomain" evidence="4">
    <location>
        <begin position="44"/>
        <end position="118"/>
    </location>
</feature>
<name>A0A840YNM0_9PROT</name>
<feature type="compositionally biased region" description="Basic and acidic residues" evidence="1">
    <location>
        <begin position="85"/>
        <end position="102"/>
    </location>
</feature>
<dbReference type="Pfam" id="PF13005">
    <property type="entry name" value="zf-IS66"/>
    <property type="match status" value="1"/>
</dbReference>
<accession>A0A840YNM0</accession>
<dbReference type="InterPro" id="IPR052344">
    <property type="entry name" value="Transposase-related"/>
</dbReference>
<evidence type="ECO:0000259" key="4">
    <source>
        <dbReference type="Pfam" id="PF13007"/>
    </source>
</evidence>
<organism evidence="5 6">
    <name type="scientific">Muricoccus pecuniae</name>
    <dbReference type="NCBI Taxonomy" id="693023"/>
    <lineage>
        <taxon>Bacteria</taxon>
        <taxon>Pseudomonadati</taxon>
        <taxon>Pseudomonadota</taxon>
        <taxon>Alphaproteobacteria</taxon>
        <taxon>Acetobacterales</taxon>
        <taxon>Roseomonadaceae</taxon>
        <taxon>Muricoccus</taxon>
    </lineage>
</organism>
<evidence type="ECO:0000259" key="2">
    <source>
        <dbReference type="Pfam" id="PF03050"/>
    </source>
</evidence>
<feature type="domain" description="Transposase IS66 zinc-finger binding" evidence="3">
    <location>
        <begin position="125"/>
        <end position="168"/>
    </location>
</feature>
<dbReference type="AlphaFoldDB" id="A0A840YNM0"/>
<gene>
    <name evidence="5" type="ORF">FHS87_004708</name>
</gene>
<dbReference type="InterPro" id="IPR024463">
    <property type="entry name" value="Transposase_TnpC_homeodom"/>
</dbReference>
<dbReference type="Pfam" id="PF03050">
    <property type="entry name" value="DDE_Tnp_IS66"/>
    <property type="match status" value="1"/>
</dbReference>
<proteinExistence type="predicted"/>
<dbReference type="PANTHER" id="PTHR33678">
    <property type="entry name" value="BLL1576 PROTEIN"/>
    <property type="match status" value="1"/>
</dbReference>
<evidence type="ECO:0000313" key="6">
    <source>
        <dbReference type="Proteomes" id="UP000580654"/>
    </source>
</evidence>
<feature type="region of interest" description="Disordered" evidence="1">
    <location>
        <begin position="85"/>
        <end position="106"/>
    </location>
</feature>
<comment type="caution">
    <text evidence="5">The sequence shown here is derived from an EMBL/GenBank/DDBJ whole genome shotgun (WGS) entry which is preliminary data.</text>
</comment>
<keyword evidence="6" id="KW-1185">Reference proteome</keyword>
<dbReference type="Proteomes" id="UP000580654">
    <property type="component" value="Unassembled WGS sequence"/>
</dbReference>
<evidence type="ECO:0000313" key="5">
    <source>
        <dbReference type="EMBL" id="MBB5696634.1"/>
    </source>
</evidence>
<sequence>MRGAIDIAALPDDPAVLRGLLAEVIAQRDGAVAERDALEAANDRLRHLLRRLQRHQFGRRSERLPEEQLQLALADLETAVAAAEAREGRQDEALRKAQAEGRRRSRGALPAHLPRVEVLIEPESTACPCCQGMMAVIGEDRAERLDVIPARFRVLVTRRPRLACRACGDVVVQAPAPPRLIEGGLPTEATVAHVLVSRYADHLPLYRQAGILARQGVPVDRSTLAHWVGTAAAEIEPVVRRLRGILLTSARLFADETVVPVLDPGRGRTKQGYFWAIARDDRPWGGLDPPAVAYTYAPGRGGEHAHALLGRYRGILQCDGYAAYKRLADPGAAPGAAVIATCWAHARRRFYDLARSGASPMAEEALRRIAALYAVEADLRGQPPDARRTGREERSRPLVEGLFGWLEEHLDRVPGRGDLADAIRYALKGRKGLTRFLDDGHIDLDTNAVERSIRPIALSRKNALFAGSDEGGEHWAAVASLIETCKLNGVDPQTYL</sequence>
<dbReference type="RefSeq" id="WP_184522236.1">
    <property type="nucleotide sequence ID" value="NZ_JACIJD010000073.1"/>
</dbReference>
<protein>
    <submittedName>
        <fullName evidence="5">Transposase</fullName>
    </submittedName>
</protein>
<dbReference type="NCBIfam" id="NF033517">
    <property type="entry name" value="transpos_IS66"/>
    <property type="match status" value="1"/>
</dbReference>
<dbReference type="PANTHER" id="PTHR33678:SF1">
    <property type="entry name" value="BLL1576 PROTEIN"/>
    <property type="match status" value="1"/>
</dbReference>
<evidence type="ECO:0000259" key="3">
    <source>
        <dbReference type="Pfam" id="PF13005"/>
    </source>
</evidence>
<dbReference type="InterPro" id="IPR024474">
    <property type="entry name" value="Znf_dom_IS66"/>
</dbReference>
<feature type="non-terminal residue" evidence="5">
    <location>
        <position position="496"/>
    </location>
</feature>
<evidence type="ECO:0000256" key="1">
    <source>
        <dbReference type="SAM" id="MobiDB-lite"/>
    </source>
</evidence>
<dbReference type="Pfam" id="PF13007">
    <property type="entry name" value="LZ_Tnp_IS66"/>
    <property type="match status" value="1"/>
</dbReference>
<reference evidence="5 6" key="1">
    <citation type="submission" date="2020-08" db="EMBL/GenBank/DDBJ databases">
        <title>Genomic Encyclopedia of Type Strains, Phase IV (KMG-IV): sequencing the most valuable type-strain genomes for metagenomic binning, comparative biology and taxonomic classification.</title>
        <authorList>
            <person name="Goeker M."/>
        </authorList>
    </citation>
    <scope>NUCLEOTIDE SEQUENCE [LARGE SCALE GENOMIC DNA]</scope>
    <source>
        <strain evidence="5 6">DSM 25622</strain>
    </source>
</reference>
<feature type="domain" description="Transposase IS66 central" evidence="2">
    <location>
        <begin position="184"/>
        <end position="473"/>
    </location>
</feature>
<dbReference type="InterPro" id="IPR004291">
    <property type="entry name" value="Transposase_IS66_central"/>
</dbReference>
<dbReference type="EMBL" id="JACIJD010000073">
    <property type="protein sequence ID" value="MBB5696634.1"/>
    <property type="molecule type" value="Genomic_DNA"/>
</dbReference>